<proteinExistence type="inferred from homology"/>
<evidence type="ECO:0000313" key="4">
    <source>
        <dbReference type="EMBL" id="CDY25222.1"/>
    </source>
</evidence>
<dbReference type="PANTHER" id="PTHR48047:SF230">
    <property type="entry name" value="GLYCOSYLTRANSFERASE"/>
    <property type="match status" value="1"/>
</dbReference>
<dbReference type="FunFam" id="3.40.50.2000:FF:000064">
    <property type="entry name" value="Glycosyltransferase"/>
    <property type="match status" value="1"/>
</dbReference>
<gene>
    <name evidence="4" type="primary">BnaC06g04470D</name>
    <name evidence="4" type="ORF">GSBRNA2T00029189001</name>
</gene>
<evidence type="ECO:0000256" key="3">
    <source>
        <dbReference type="ARBA" id="ARBA00022679"/>
    </source>
</evidence>
<dbReference type="SUPFAM" id="SSF53756">
    <property type="entry name" value="UDP-Glycosyltransferase/glycogen phosphorylase"/>
    <property type="match status" value="1"/>
</dbReference>
<dbReference type="InterPro" id="IPR002213">
    <property type="entry name" value="UDP_glucos_trans"/>
</dbReference>
<accession>A0A078GJ55</accession>
<dbReference type="AlphaFoldDB" id="A0A078GJ55"/>
<evidence type="ECO:0000313" key="5">
    <source>
        <dbReference type="Proteomes" id="UP000028999"/>
    </source>
</evidence>
<evidence type="ECO:0000256" key="2">
    <source>
        <dbReference type="ARBA" id="ARBA00022676"/>
    </source>
</evidence>
<reference evidence="4 5" key="1">
    <citation type="journal article" date="2014" name="Science">
        <title>Plant genetics. Early allopolyploid evolution in the post-Neolithic Brassica napus oilseed genome.</title>
        <authorList>
            <person name="Chalhoub B."/>
            <person name="Denoeud F."/>
            <person name="Liu S."/>
            <person name="Parkin I.A."/>
            <person name="Tang H."/>
            <person name="Wang X."/>
            <person name="Chiquet J."/>
            <person name="Belcram H."/>
            <person name="Tong C."/>
            <person name="Samans B."/>
            <person name="Correa M."/>
            <person name="Da Silva C."/>
            <person name="Just J."/>
            <person name="Falentin C."/>
            <person name="Koh C.S."/>
            <person name="Le Clainche I."/>
            <person name="Bernard M."/>
            <person name="Bento P."/>
            <person name="Noel B."/>
            <person name="Labadie K."/>
            <person name="Alberti A."/>
            <person name="Charles M."/>
            <person name="Arnaud D."/>
            <person name="Guo H."/>
            <person name="Daviaud C."/>
            <person name="Alamery S."/>
            <person name="Jabbari K."/>
            <person name="Zhao M."/>
            <person name="Edger P.P."/>
            <person name="Chelaifa H."/>
            <person name="Tack D."/>
            <person name="Lassalle G."/>
            <person name="Mestiri I."/>
            <person name="Schnel N."/>
            <person name="Le Paslier M.C."/>
            <person name="Fan G."/>
            <person name="Renault V."/>
            <person name="Bayer P.E."/>
            <person name="Golicz A.A."/>
            <person name="Manoli S."/>
            <person name="Lee T.H."/>
            <person name="Thi V.H."/>
            <person name="Chalabi S."/>
            <person name="Hu Q."/>
            <person name="Fan C."/>
            <person name="Tollenaere R."/>
            <person name="Lu Y."/>
            <person name="Battail C."/>
            <person name="Shen J."/>
            <person name="Sidebottom C.H."/>
            <person name="Wang X."/>
            <person name="Canaguier A."/>
            <person name="Chauveau A."/>
            <person name="Berard A."/>
            <person name="Deniot G."/>
            <person name="Guan M."/>
            <person name="Liu Z."/>
            <person name="Sun F."/>
            <person name="Lim Y.P."/>
            <person name="Lyons E."/>
            <person name="Town C.D."/>
            <person name="Bancroft I."/>
            <person name="Wang X."/>
            <person name="Meng J."/>
            <person name="Ma J."/>
            <person name="Pires J.C."/>
            <person name="King G.J."/>
            <person name="Brunel D."/>
            <person name="Delourme R."/>
            <person name="Renard M."/>
            <person name="Aury J.M."/>
            <person name="Adams K.L."/>
            <person name="Batley J."/>
            <person name="Snowdon R.J."/>
            <person name="Tost J."/>
            <person name="Edwards D."/>
            <person name="Zhou Y."/>
            <person name="Hua W."/>
            <person name="Sharpe A.G."/>
            <person name="Paterson A.H."/>
            <person name="Guan C."/>
            <person name="Wincker P."/>
        </authorList>
    </citation>
    <scope>NUCLEOTIDE SEQUENCE [LARGE SCALE GENOMIC DNA]</scope>
    <source>
        <strain evidence="5">cv. Darmor-bzh</strain>
    </source>
</reference>
<comment type="similarity">
    <text evidence="1">Belongs to the UDP-glycosyltransferase family.</text>
</comment>
<dbReference type="OMA" id="WVAKSDP"/>
<organism evidence="4 5">
    <name type="scientific">Brassica napus</name>
    <name type="common">Rape</name>
    <dbReference type="NCBI Taxonomy" id="3708"/>
    <lineage>
        <taxon>Eukaryota</taxon>
        <taxon>Viridiplantae</taxon>
        <taxon>Streptophyta</taxon>
        <taxon>Embryophyta</taxon>
        <taxon>Tracheophyta</taxon>
        <taxon>Spermatophyta</taxon>
        <taxon>Magnoliopsida</taxon>
        <taxon>eudicotyledons</taxon>
        <taxon>Gunneridae</taxon>
        <taxon>Pentapetalae</taxon>
        <taxon>rosids</taxon>
        <taxon>malvids</taxon>
        <taxon>Brassicales</taxon>
        <taxon>Brassicaceae</taxon>
        <taxon>Brassiceae</taxon>
        <taxon>Brassica</taxon>
    </lineage>
</organism>
<dbReference type="Proteomes" id="UP000028999">
    <property type="component" value="Unassembled WGS sequence"/>
</dbReference>
<dbReference type="Gene3D" id="3.40.50.2000">
    <property type="entry name" value="Glycogen Phosphorylase B"/>
    <property type="match status" value="2"/>
</dbReference>
<keyword evidence="5" id="KW-1185">Reference proteome</keyword>
<sequence>MTRVMPPPLPETEGKSLKPHIMVFPYPAQGHLLPLLDLTHQLCLHGDIAVSIIVKPKNLPYLSPLLTAHPSAVSAVTFPSLRVLHSLLALKTSKTSLREPIVNWLSSHPNPPVAIISDFFLGWTKDLGIPRFAFFNSGAFLASILHFFSDKLHLFESTEPVCLSDLPRSPVFKIEHLPSLVPQSPSLQDLESQRDTMMNFSSYGFVFNSCQCLEGEYLDYVKLKTDHTRVFGVGPLSLVGLGKGNSDSSVDVKALMSWLDGCLDGSVLYICFGSQKVLTKDQCDALALALEKSMTRFVWVAKSDPIPNGFKDRVVGRGMVFRGWAPQVAVLSHVAVGGFLSHCGWNSVMEAVASGTMILAWPMGADQFVDARLLVEHKGVAVIVCEGGDTVPNTNELGRVVAETMGECGRNVRGRAKEMGQTVLATTKAGGISDTDLERLVIELSCL</sequence>
<protein>
    <submittedName>
        <fullName evidence="4">BnaC06g04470D protein</fullName>
    </submittedName>
</protein>
<name>A0A078GJ55_BRANA</name>
<dbReference type="PANTHER" id="PTHR48047">
    <property type="entry name" value="GLYCOSYLTRANSFERASE"/>
    <property type="match status" value="1"/>
</dbReference>
<keyword evidence="3" id="KW-0808">Transferase</keyword>
<dbReference type="SMR" id="A0A078GJ55"/>
<evidence type="ECO:0000256" key="1">
    <source>
        <dbReference type="ARBA" id="ARBA00009995"/>
    </source>
</evidence>
<keyword evidence="2" id="KW-0328">Glycosyltransferase</keyword>
<dbReference type="Pfam" id="PF00201">
    <property type="entry name" value="UDPGT"/>
    <property type="match status" value="1"/>
</dbReference>
<dbReference type="EMBL" id="LK032170">
    <property type="protein sequence ID" value="CDY25222.1"/>
    <property type="molecule type" value="Genomic_DNA"/>
</dbReference>
<dbReference type="CDD" id="cd03784">
    <property type="entry name" value="GT1_Gtf-like"/>
    <property type="match status" value="1"/>
</dbReference>
<dbReference type="GO" id="GO:0035251">
    <property type="term" value="F:UDP-glucosyltransferase activity"/>
    <property type="evidence" value="ECO:0000318"/>
    <property type="project" value="GO_Central"/>
</dbReference>
<dbReference type="Gramene" id="CDY25222">
    <property type="protein sequence ID" value="CDY25222"/>
    <property type="gene ID" value="GSBRNA2T00029189001"/>
</dbReference>
<dbReference type="PaxDb" id="3708-A0A078GJ55"/>